<dbReference type="RefSeq" id="XP_009173568.1">
    <property type="nucleotide sequence ID" value="XM_009175304.1"/>
</dbReference>
<dbReference type="InterPro" id="IPR000477">
    <property type="entry name" value="RT_dom"/>
</dbReference>
<dbReference type="KEGG" id="ovi:T265_09276"/>
<dbReference type="PANTHER" id="PTHR47027">
    <property type="entry name" value="REVERSE TRANSCRIPTASE DOMAIN-CONTAINING PROTEIN"/>
    <property type="match status" value="1"/>
</dbReference>
<dbReference type="Pfam" id="PF00078">
    <property type="entry name" value="RVT_1"/>
    <property type="match status" value="1"/>
</dbReference>
<evidence type="ECO:0000259" key="1">
    <source>
        <dbReference type="PROSITE" id="PS50878"/>
    </source>
</evidence>
<reference evidence="2 3" key="1">
    <citation type="submission" date="2013-11" db="EMBL/GenBank/DDBJ databases">
        <title>Opisthorchis viverrini - life in the bile duct.</title>
        <authorList>
            <person name="Young N.D."/>
            <person name="Nagarajan N."/>
            <person name="Lin S.J."/>
            <person name="Korhonen P.K."/>
            <person name="Jex A.R."/>
            <person name="Hall R.S."/>
            <person name="Safavi-Hemami H."/>
            <person name="Kaewkong W."/>
            <person name="Bertrand D."/>
            <person name="Gao S."/>
            <person name="Seet Q."/>
            <person name="Wongkham S."/>
            <person name="Teh B.T."/>
            <person name="Wongkham C."/>
            <person name="Intapan P.M."/>
            <person name="Maleewong W."/>
            <person name="Yang X."/>
            <person name="Hu M."/>
            <person name="Wang Z."/>
            <person name="Hofmann A."/>
            <person name="Sternberg P.W."/>
            <person name="Tan P."/>
            <person name="Wang J."/>
            <person name="Gasser R.B."/>
        </authorList>
    </citation>
    <scope>NUCLEOTIDE SEQUENCE [LARGE SCALE GENOMIC DNA]</scope>
</reference>
<dbReference type="PANTHER" id="PTHR47027:SF20">
    <property type="entry name" value="REVERSE TRANSCRIPTASE-LIKE PROTEIN WITH RNA-DIRECTED DNA POLYMERASE DOMAIN"/>
    <property type="match status" value="1"/>
</dbReference>
<protein>
    <recommendedName>
        <fullName evidence="1">Reverse transcriptase domain-containing protein</fullName>
    </recommendedName>
</protein>
<feature type="domain" description="Reverse transcriptase" evidence="1">
    <location>
        <begin position="1"/>
        <end position="222"/>
    </location>
</feature>
<gene>
    <name evidence="2" type="ORF">T265_09276</name>
</gene>
<organism evidence="2 3">
    <name type="scientific">Opisthorchis viverrini</name>
    <name type="common">Southeast Asian liver fluke</name>
    <dbReference type="NCBI Taxonomy" id="6198"/>
    <lineage>
        <taxon>Eukaryota</taxon>
        <taxon>Metazoa</taxon>
        <taxon>Spiralia</taxon>
        <taxon>Lophotrochozoa</taxon>
        <taxon>Platyhelminthes</taxon>
        <taxon>Trematoda</taxon>
        <taxon>Digenea</taxon>
        <taxon>Opisthorchiida</taxon>
        <taxon>Opisthorchiata</taxon>
        <taxon>Opisthorchiidae</taxon>
        <taxon>Opisthorchis</taxon>
    </lineage>
</organism>
<dbReference type="PROSITE" id="PS50878">
    <property type="entry name" value="RT_POL"/>
    <property type="match status" value="1"/>
</dbReference>
<dbReference type="EMBL" id="KL596885">
    <property type="protein sequence ID" value="KER22687.1"/>
    <property type="molecule type" value="Genomic_DNA"/>
</dbReference>
<dbReference type="CTD" id="20323449"/>
<evidence type="ECO:0000313" key="2">
    <source>
        <dbReference type="EMBL" id="KER22687.1"/>
    </source>
</evidence>
<evidence type="ECO:0000313" key="3">
    <source>
        <dbReference type="Proteomes" id="UP000054324"/>
    </source>
</evidence>
<dbReference type="GeneID" id="20323449"/>
<dbReference type="AlphaFoldDB" id="A0A074ZAY0"/>
<dbReference type="Proteomes" id="UP000054324">
    <property type="component" value="Unassembled WGS sequence"/>
</dbReference>
<accession>A0A074ZAY0</accession>
<proteinExistence type="predicted"/>
<name>A0A074ZAY0_OPIVI</name>
<dbReference type="OrthoDB" id="410104at2759"/>
<sequence length="222" mass="24699">MSTTDALLSRKHNLFESHIVEMKNTSGRGWDLALAYHNRSHVPTPPGTYTNTGEKLTARTPLISIGRQIKWASRGPHPRRFWNRDTAPSNQHWLFLGRKAAFDSVDRQALWQCLWSKSVSYKFLTLNANSRSRVNVYGKLSPEFTTSSGVRQGCPLSPLLFNFVIDTITEDSLSASNAYGVEVFPGPPLTDIEYADDIALLGSDPVAMQAILNGLNNSASRF</sequence>
<keyword evidence="3" id="KW-1185">Reference proteome</keyword>